<feature type="compositionally biased region" description="Basic and acidic residues" evidence="1">
    <location>
        <begin position="157"/>
        <end position="169"/>
    </location>
</feature>
<evidence type="ECO:0000313" key="2">
    <source>
        <dbReference type="EMBL" id="RAK55289.1"/>
    </source>
</evidence>
<protein>
    <submittedName>
        <fullName evidence="2">Uncharacterized protein</fullName>
    </submittedName>
</protein>
<keyword evidence="3" id="KW-1185">Reference proteome</keyword>
<dbReference type="EMBL" id="QFYQ01000001">
    <property type="protein sequence ID" value="RAK55289.1"/>
    <property type="molecule type" value="Genomic_DNA"/>
</dbReference>
<dbReference type="AlphaFoldDB" id="A0A328AL00"/>
<accession>A0A328AL00</accession>
<sequence>MFMDMADRHREALQELTRMGLELARDLHEAALSAATLEDKDRAAAAFHRISRSVRQSMALESRFEREAQRKAIEAERAASAARVTTLVHRQAEAVSAIERLVWTEYEGAEPESLFTEIGERLEHDDYQQALLTQPTDLIVRRLAEEFGIPVPPLRGRWPEGPEGVEAHELPNQTHPPP</sequence>
<feature type="region of interest" description="Disordered" evidence="1">
    <location>
        <begin position="154"/>
        <end position="178"/>
    </location>
</feature>
<proteinExistence type="predicted"/>
<name>A0A328AL00_9CAUL</name>
<evidence type="ECO:0000256" key="1">
    <source>
        <dbReference type="SAM" id="MobiDB-lite"/>
    </source>
</evidence>
<gene>
    <name evidence="2" type="ORF">DJ017_12575</name>
</gene>
<dbReference type="Proteomes" id="UP000249254">
    <property type="component" value="Unassembled WGS sequence"/>
</dbReference>
<comment type="caution">
    <text evidence="2">The sequence shown here is derived from an EMBL/GenBank/DDBJ whole genome shotgun (WGS) entry which is preliminary data.</text>
</comment>
<evidence type="ECO:0000313" key="3">
    <source>
        <dbReference type="Proteomes" id="UP000249254"/>
    </source>
</evidence>
<reference evidence="3" key="1">
    <citation type="submission" date="2018-05" db="EMBL/GenBank/DDBJ databases">
        <authorList>
            <person name="Li X."/>
        </authorList>
    </citation>
    <scope>NUCLEOTIDE SEQUENCE [LARGE SCALE GENOMIC DNA]</scope>
    <source>
        <strain evidence="3">LX32</strain>
    </source>
</reference>
<organism evidence="2 3">
    <name type="scientific">Phenylobacterium soli</name>
    <dbReference type="NCBI Taxonomy" id="2170551"/>
    <lineage>
        <taxon>Bacteria</taxon>
        <taxon>Pseudomonadati</taxon>
        <taxon>Pseudomonadota</taxon>
        <taxon>Alphaproteobacteria</taxon>
        <taxon>Caulobacterales</taxon>
        <taxon>Caulobacteraceae</taxon>
        <taxon>Phenylobacterium</taxon>
    </lineage>
</organism>